<dbReference type="GO" id="GO:0000256">
    <property type="term" value="P:allantoin catabolic process"/>
    <property type="evidence" value="ECO:0007669"/>
    <property type="project" value="UniProtKB-UniRule"/>
</dbReference>
<comment type="function">
    <text evidence="5">Catalyzes the catabolism of the allantoin degradation intermediate (S)-ureidoglycolate, generating urea and glyoxylate. Involved in the utilization of allantoin as nitrogen source.</text>
</comment>
<evidence type="ECO:0000313" key="6">
    <source>
        <dbReference type="EMBL" id="KAF7599135.1"/>
    </source>
</evidence>
<dbReference type="InterPro" id="IPR047233">
    <property type="entry name" value="UAH_cupin"/>
</dbReference>
<comment type="subunit">
    <text evidence="1 5">Homodimer.</text>
</comment>
<dbReference type="CDD" id="cd20298">
    <property type="entry name" value="cupin_UAH"/>
    <property type="match status" value="1"/>
</dbReference>
<comment type="cofactor">
    <cofactor evidence="5">
        <name>Ni(2+)</name>
        <dbReference type="ChEBI" id="CHEBI:49786"/>
    </cofactor>
</comment>
<dbReference type="InterPro" id="IPR007247">
    <property type="entry name" value="Ureidogly_lyase"/>
</dbReference>
<dbReference type="AlphaFoldDB" id="A0A272EQK0"/>
<sequence>MSAARVPLRVEPLSREAFVPFGEVIEAGTTADQFAINGGTSQRFHDLATLEPGTEGRLIVSIFRAQPRALPFPVRMLERHPKASQAFMPLSGRPFLVVVAPAGALDPGAIRAFLAQGTQGVNFAPGTWHHPLLALESVSDFLVIDRDRPEENCDEQVLPQEFSLALEPAC</sequence>
<dbReference type="EC" id="4.3.2.3" evidence="5"/>
<keyword evidence="7" id="KW-0378">Hydrolase</keyword>
<dbReference type="InterPro" id="IPR011051">
    <property type="entry name" value="RmlC_Cupin_sf"/>
</dbReference>
<dbReference type="GO" id="GO:0004848">
    <property type="term" value="F:ureidoglycolate hydrolase activity"/>
    <property type="evidence" value="ECO:0007669"/>
    <property type="project" value="InterPro"/>
</dbReference>
<evidence type="ECO:0000256" key="2">
    <source>
        <dbReference type="ARBA" id="ARBA00022631"/>
    </source>
</evidence>
<evidence type="ECO:0000256" key="1">
    <source>
        <dbReference type="ARBA" id="ARBA00011738"/>
    </source>
</evidence>
<keyword evidence="3 5" id="KW-0456">Lyase</keyword>
<dbReference type="UniPathway" id="UPA00395"/>
<comment type="pathway">
    <text evidence="5">Nitrogen metabolism; (S)-allantoin degradation.</text>
</comment>
<dbReference type="InterPro" id="IPR024060">
    <property type="entry name" value="Ureidoglycolate_lyase_dom_sf"/>
</dbReference>
<dbReference type="EMBL" id="NMRN01000051">
    <property type="protein sequence ID" value="PAS91990.1"/>
    <property type="molecule type" value="Genomic_DNA"/>
</dbReference>
<organism evidence="7 8">
    <name type="scientific">Candidatus Dactylopiibacterium carminicum</name>
    <dbReference type="NCBI Taxonomy" id="857335"/>
    <lineage>
        <taxon>Bacteria</taxon>
        <taxon>Pseudomonadati</taxon>
        <taxon>Pseudomonadota</taxon>
        <taxon>Betaproteobacteria</taxon>
        <taxon>Rhodocyclales</taxon>
        <taxon>Rhodocyclaceae</taxon>
        <taxon>Candidatus Dactylopiibacterium</taxon>
    </lineage>
</organism>
<comment type="catalytic activity">
    <reaction evidence="4 5">
        <text>(S)-ureidoglycolate = urea + glyoxylate</text>
        <dbReference type="Rhea" id="RHEA:11304"/>
        <dbReference type="ChEBI" id="CHEBI:16199"/>
        <dbReference type="ChEBI" id="CHEBI:36655"/>
        <dbReference type="ChEBI" id="CHEBI:57296"/>
        <dbReference type="EC" id="4.3.2.3"/>
    </reaction>
</comment>
<evidence type="ECO:0000256" key="5">
    <source>
        <dbReference type="HAMAP-Rule" id="MF_00616"/>
    </source>
</evidence>
<dbReference type="PANTHER" id="PTHR21221:SF1">
    <property type="entry name" value="UREIDOGLYCOLATE LYASE"/>
    <property type="match status" value="1"/>
</dbReference>
<dbReference type="EMBL" id="MDUX01000027">
    <property type="protein sequence ID" value="KAF7599135.1"/>
    <property type="molecule type" value="Genomic_DNA"/>
</dbReference>
<evidence type="ECO:0000313" key="8">
    <source>
        <dbReference type="Proteomes" id="UP000216107"/>
    </source>
</evidence>
<reference evidence="7 8" key="2">
    <citation type="submission" date="2017-07" db="EMBL/GenBank/DDBJ databases">
        <title>Candidatus Dactylopiibacterium carminicum, a nitrogen-fixing symbiont of the cochineal insect Dactylopius coccus and Dactylopius opuntiae (Hemiptera: Coccoidea: Dactylopiidae).</title>
        <authorList>
            <person name="Vera A."/>
        </authorList>
    </citation>
    <scope>NUCLEOTIDE SEQUENCE [LARGE SCALE GENOMIC DNA]</scope>
    <source>
        <strain evidence="7 8">NFDCM</strain>
    </source>
</reference>
<proteinExistence type="inferred from homology"/>
<keyword evidence="9" id="KW-1185">Reference proteome</keyword>
<dbReference type="GO" id="GO:0050385">
    <property type="term" value="F:ureidoglycolate lyase activity"/>
    <property type="evidence" value="ECO:0007669"/>
    <property type="project" value="UniProtKB-UniRule"/>
</dbReference>
<dbReference type="Proteomes" id="UP000623509">
    <property type="component" value="Unassembled WGS sequence"/>
</dbReference>
<dbReference type="RefSeq" id="WP_095524658.1">
    <property type="nucleotide sequence ID" value="NZ_MDUX01000027.1"/>
</dbReference>
<protein>
    <recommendedName>
        <fullName evidence="5">Ureidoglycolate lyase</fullName>
        <ecNumber evidence="5">4.3.2.3</ecNumber>
    </recommendedName>
    <alternativeName>
        <fullName evidence="5">Ureidoglycolatase</fullName>
    </alternativeName>
</protein>
<name>A0A272EQK0_9RHOO</name>
<evidence type="ECO:0000256" key="4">
    <source>
        <dbReference type="ARBA" id="ARBA00047684"/>
    </source>
</evidence>
<dbReference type="HAMAP" id="MF_00616">
    <property type="entry name" value="Ureidogly_lyase"/>
    <property type="match status" value="1"/>
</dbReference>
<evidence type="ECO:0000313" key="9">
    <source>
        <dbReference type="Proteomes" id="UP000623509"/>
    </source>
</evidence>
<comment type="caution">
    <text evidence="7">The sequence shown here is derived from an EMBL/GenBank/DDBJ whole genome shotgun (WGS) entry which is preliminary data.</text>
</comment>
<dbReference type="SUPFAM" id="SSF51182">
    <property type="entry name" value="RmlC-like cupins"/>
    <property type="match status" value="1"/>
</dbReference>
<dbReference type="Gene3D" id="2.60.120.480">
    <property type="entry name" value="Ureidoglycolate hydrolase"/>
    <property type="match status" value="1"/>
</dbReference>
<dbReference type="OrthoDB" id="9804602at2"/>
<dbReference type="InterPro" id="IPR023525">
    <property type="entry name" value="Ureidogly_lyase_bac"/>
</dbReference>
<reference evidence="6 9" key="1">
    <citation type="submission" date="2016-08" db="EMBL/GenBank/DDBJ databases">
        <title>Candidatus Dactylopiibacterium carminicum genome sequence.</title>
        <authorList>
            <person name="Ramirez-Puebla S.T."/>
            <person name="Ormeno-Orrillo E."/>
            <person name="Vera-Ponce De Leon A."/>
            <person name="Luis L."/>
            <person name="Sanchez-Flores A."/>
            <person name="Monica R."/>
            <person name="Martinez-Romero E."/>
        </authorList>
    </citation>
    <scope>NUCLEOTIDE SEQUENCE [LARGE SCALE GENOMIC DNA]</scope>
    <source>
        <strain evidence="6">END1</strain>
    </source>
</reference>
<dbReference type="Proteomes" id="UP000216107">
    <property type="component" value="Unassembled WGS sequence"/>
</dbReference>
<dbReference type="GO" id="GO:0006145">
    <property type="term" value="P:purine nucleobase catabolic process"/>
    <property type="evidence" value="ECO:0007669"/>
    <property type="project" value="UniProtKB-UniRule"/>
</dbReference>
<evidence type="ECO:0000256" key="3">
    <source>
        <dbReference type="ARBA" id="ARBA00023239"/>
    </source>
</evidence>
<evidence type="ECO:0000313" key="7">
    <source>
        <dbReference type="EMBL" id="PAS91990.1"/>
    </source>
</evidence>
<accession>A0A272EQK0</accession>
<dbReference type="NCBIfam" id="NF009932">
    <property type="entry name" value="PRK13395.1"/>
    <property type="match status" value="1"/>
</dbReference>
<dbReference type="PIRSF" id="PIRSF017306">
    <property type="entry name" value="Ureidogly_hydro"/>
    <property type="match status" value="1"/>
</dbReference>
<dbReference type="Pfam" id="PF04115">
    <property type="entry name" value="Ureidogly_lyase"/>
    <property type="match status" value="1"/>
</dbReference>
<dbReference type="PANTHER" id="PTHR21221">
    <property type="entry name" value="UREIDOGLYCOLATE HYDROLASE"/>
    <property type="match status" value="1"/>
</dbReference>
<comment type="similarity">
    <text evidence="5">Belongs to the ureidoglycolate lyase family.</text>
</comment>
<keyword evidence="2 5" id="KW-0659">Purine metabolism</keyword>
<gene>
    <name evidence="5" type="primary">allA</name>
    <name evidence="6" type="ORF">BGI27_09580</name>
    <name evidence="7" type="ORF">CGU29_13520</name>
</gene>